<feature type="region of interest" description="Disordered" evidence="1">
    <location>
        <begin position="173"/>
        <end position="236"/>
    </location>
</feature>
<feature type="compositionally biased region" description="Polar residues" evidence="1">
    <location>
        <begin position="209"/>
        <end position="234"/>
    </location>
</feature>
<feature type="region of interest" description="Disordered" evidence="1">
    <location>
        <begin position="135"/>
        <end position="158"/>
    </location>
</feature>
<feature type="compositionally biased region" description="Low complexity" evidence="1">
    <location>
        <begin position="88"/>
        <end position="99"/>
    </location>
</feature>
<keyword evidence="3" id="KW-1185">Reference proteome</keyword>
<proteinExistence type="predicted"/>
<feature type="compositionally biased region" description="Acidic residues" evidence="1">
    <location>
        <begin position="184"/>
        <end position="206"/>
    </location>
</feature>
<reference evidence="2" key="1">
    <citation type="journal article" date="2020" name="Stud. Mycol.">
        <title>101 Dothideomycetes genomes: a test case for predicting lifestyles and emergence of pathogens.</title>
        <authorList>
            <person name="Haridas S."/>
            <person name="Albert R."/>
            <person name="Binder M."/>
            <person name="Bloem J."/>
            <person name="Labutti K."/>
            <person name="Salamov A."/>
            <person name="Andreopoulos B."/>
            <person name="Baker S."/>
            <person name="Barry K."/>
            <person name="Bills G."/>
            <person name="Bluhm B."/>
            <person name="Cannon C."/>
            <person name="Castanera R."/>
            <person name="Culley D."/>
            <person name="Daum C."/>
            <person name="Ezra D."/>
            <person name="Gonzalez J."/>
            <person name="Henrissat B."/>
            <person name="Kuo A."/>
            <person name="Liang C."/>
            <person name="Lipzen A."/>
            <person name="Lutzoni F."/>
            <person name="Magnuson J."/>
            <person name="Mondo S."/>
            <person name="Nolan M."/>
            <person name="Ohm R."/>
            <person name="Pangilinan J."/>
            <person name="Park H.-J."/>
            <person name="Ramirez L."/>
            <person name="Alfaro M."/>
            <person name="Sun H."/>
            <person name="Tritt A."/>
            <person name="Yoshinaga Y."/>
            <person name="Zwiers L.-H."/>
            <person name="Turgeon B."/>
            <person name="Goodwin S."/>
            <person name="Spatafora J."/>
            <person name="Crous P."/>
            <person name="Grigoriev I."/>
        </authorList>
    </citation>
    <scope>NUCLEOTIDE SEQUENCE</scope>
    <source>
        <strain evidence="2">CBS 119687</strain>
    </source>
</reference>
<dbReference type="OrthoDB" id="5395975at2759"/>
<sequence>MTDEILVHISTPATKQNDDLYQSLADAYKEFEPYRRHPDDVCLDEPRQANEVQVPHNVSVLNTTSTTPKGSSNDADANTSIFSTSKDSYGSFPSYPSPGDQERLDNQLYYDDDGSVPVSSRLARLDHIHVTWRKQTTPKSSFVGRQRPAPRDEDEDEADTAFIEDSQLAAQALQSQLQDGYSTTDEDTEEDEVDIDEGVEKDESDVESGRNNLSSSAVEPTPSTHSAVTRSVSASHKESRLLDNTLDLSLSIVRDAENNRISLTKSDIALHPPDFTKLPLDAFPPAPEVSIAQPGTLPSQITEYLAAIKIQYSARFKPSKKLRTLESDERGYWSVGCTTWSQNIQHEFWTRLCEYVQSGKLGWGTTLHRDLGSSRTIGRVKMYCWGEVVEHLWLLLWVCSKGRVSGSGSKWVDADGITIVEGS</sequence>
<evidence type="ECO:0000313" key="3">
    <source>
        <dbReference type="Proteomes" id="UP000799771"/>
    </source>
</evidence>
<organism evidence="2 3">
    <name type="scientific">Dothidotthia symphoricarpi CBS 119687</name>
    <dbReference type="NCBI Taxonomy" id="1392245"/>
    <lineage>
        <taxon>Eukaryota</taxon>
        <taxon>Fungi</taxon>
        <taxon>Dikarya</taxon>
        <taxon>Ascomycota</taxon>
        <taxon>Pezizomycotina</taxon>
        <taxon>Dothideomycetes</taxon>
        <taxon>Pleosporomycetidae</taxon>
        <taxon>Pleosporales</taxon>
        <taxon>Dothidotthiaceae</taxon>
        <taxon>Dothidotthia</taxon>
    </lineage>
</organism>
<dbReference type="RefSeq" id="XP_033527102.1">
    <property type="nucleotide sequence ID" value="XM_033665562.1"/>
</dbReference>
<name>A0A6A6ANT9_9PLEO</name>
<evidence type="ECO:0000313" key="2">
    <source>
        <dbReference type="EMBL" id="KAF2132715.1"/>
    </source>
</evidence>
<dbReference type="EMBL" id="ML977500">
    <property type="protein sequence ID" value="KAF2132715.1"/>
    <property type="molecule type" value="Genomic_DNA"/>
</dbReference>
<dbReference type="Proteomes" id="UP000799771">
    <property type="component" value="Unassembled WGS sequence"/>
</dbReference>
<protein>
    <submittedName>
        <fullName evidence="2">Uncharacterized protein</fullName>
    </submittedName>
</protein>
<feature type="region of interest" description="Disordered" evidence="1">
    <location>
        <begin position="62"/>
        <end position="107"/>
    </location>
</feature>
<dbReference type="GeneID" id="54405994"/>
<feature type="compositionally biased region" description="Polar residues" evidence="1">
    <location>
        <begin position="62"/>
        <end position="87"/>
    </location>
</feature>
<dbReference type="AlphaFoldDB" id="A0A6A6ANT9"/>
<gene>
    <name evidence="2" type="ORF">P153DRAFT_333241</name>
</gene>
<evidence type="ECO:0000256" key="1">
    <source>
        <dbReference type="SAM" id="MobiDB-lite"/>
    </source>
</evidence>
<accession>A0A6A6ANT9</accession>